<reference evidence="2" key="1">
    <citation type="journal article" date="2020" name="mSystems">
        <title>Genome- and Community-Level Interaction Insights into Carbon Utilization and Element Cycling Functions of Hydrothermarchaeota in Hydrothermal Sediment.</title>
        <authorList>
            <person name="Zhou Z."/>
            <person name="Liu Y."/>
            <person name="Xu W."/>
            <person name="Pan J."/>
            <person name="Luo Z.H."/>
            <person name="Li M."/>
        </authorList>
    </citation>
    <scope>NUCLEOTIDE SEQUENCE [LARGE SCALE GENOMIC DNA]</scope>
    <source>
        <strain evidence="2">SpSt-524</strain>
    </source>
</reference>
<dbReference type="Pfam" id="PF12728">
    <property type="entry name" value="HTH_17"/>
    <property type="match status" value="1"/>
</dbReference>
<evidence type="ECO:0000313" key="2">
    <source>
        <dbReference type="EMBL" id="HFG20578.1"/>
    </source>
</evidence>
<comment type="caution">
    <text evidence="2">The sequence shown here is derived from an EMBL/GenBank/DDBJ whole genome shotgun (WGS) entry which is preliminary data.</text>
</comment>
<dbReference type="InterPro" id="IPR041657">
    <property type="entry name" value="HTH_17"/>
</dbReference>
<protein>
    <submittedName>
        <fullName evidence="2">DNA-binding protein</fullName>
    </submittedName>
</protein>
<dbReference type="NCBIfam" id="TIGR01764">
    <property type="entry name" value="excise"/>
    <property type="match status" value="1"/>
</dbReference>
<dbReference type="EMBL" id="DSWI01000016">
    <property type="protein sequence ID" value="HFG20578.1"/>
    <property type="molecule type" value="Genomic_DNA"/>
</dbReference>
<sequence length="65" mass="7371">MPPRLTYTVQEAASLLGVHEESLRREIRAGRLVASRLGRKLLIPVENLEEYIKKGQSVSQEAPRE</sequence>
<dbReference type="GO" id="GO:0003677">
    <property type="term" value="F:DNA binding"/>
    <property type="evidence" value="ECO:0007669"/>
    <property type="project" value="UniProtKB-KW"/>
</dbReference>
<evidence type="ECO:0000259" key="1">
    <source>
        <dbReference type="Pfam" id="PF12728"/>
    </source>
</evidence>
<gene>
    <name evidence="2" type="ORF">ENS82_07650</name>
</gene>
<dbReference type="SUPFAM" id="SSF46955">
    <property type="entry name" value="Putative DNA-binding domain"/>
    <property type="match status" value="1"/>
</dbReference>
<proteinExistence type="predicted"/>
<dbReference type="InterPro" id="IPR010093">
    <property type="entry name" value="SinI_DNA-bd"/>
</dbReference>
<organism evidence="2">
    <name type="scientific">Meiothermus ruber</name>
    <dbReference type="NCBI Taxonomy" id="277"/>
    <lineage>
        <taxon>Bacteria</taxon>
        <taxon>Thermotogati</taxon>
        <taxon>Deinococcota</taxon>
        <taxon>Deinococci</taxon>
        <taxon>Thermales</taxon>
        <taxon>Thermaceae</taxon>
        <taxon>Meiothermus</taxon>
    </lineage>
</organism>
<dbReference type="InterPro" id="IPR009061">
    <property type="entry name" value="DNA-bd_dom_put_sf"/>
</dbReference>
<feature type="domain" description="Helix-turn-helix" evidence="1">
    <location>
        <begin position="7"/>
        <end position="54"/>
    </location>
</feature>
<keyword evidence="2" id="KW-0238">DNA-binding</keyword>
<name>A0A7C3HEQ4_MEIRU</name>
<dbReference type="AlphaFoldDB" id="A0A7C3HEQ4"/>
<accession>A0A7C3HEQ4</accession>